<organism evidence="2 3">
    <name type="scientific">Solea senegalensis</name>
    <name type="common">Senegalese sole</name>
    <dbReference type="NCBI Taxonomy" id="28829"/>
    <lineage>
        <taxon>Eukaryota</taxon>
        <taxon>Metazoa</taxon>
        <taxon>Chordata</taxon>
        <taxon>Craniata</taxon>
        <taxon>Vertebrata</taxon>
        <taxon>Euteleostomi</taxon>
        <taxon>Actinopterygii</taxon>
        <taxon>Neopterygii</taxon>
        <taxon>Teleostei</taxon>
        <taxon>Neoteleostei</taxon>
        <taxon>Acanthomorphata</taxon>
        <taxon>Carangaria</taxon>
        <taxon>Pleuronectiformes</taxon>
        <taxon>Pleuronectoidei</taxon>
        <taxon>Soleidae</taxon>
        <taxon>Solea</taxon>
    </lineage>
</organism>
<keyword evidence="3" id="KW-1185">Reference proteome</keyword>
<accession>A0AAV6S4S5</accession>
<feature type="region of interest" description="Disordered" evidence="1">
    <location>
        <begin position="1"/>
        <end position="49"/>
    </location>
</feature>
<feature type="compositionally biased region" description="Polar residues" evidence="1">
    <location>
        <begin position="36"/>
        <end position="49"/>
    </location>
</feature>
<name>A0AAV6S4S5_SOLSE</name>
<evidence type="ECO:0000256" key="1">
    <source>
        <dbReference type="SAM" id="MobiDB-lite"/>
    </source>
</evidence>
<gene>
    <name evidence="2" type="ORF">JOB18_037491</name>
</gene>
<evidence type="ECO:0000313" key="3">
    <source>
        <dbReference type="Proteomes" id="UP000693946"/>
    </source>
</evidence>
<dbReference type="AlphaFoldDB" id="A0AAV6S4S5"/>
<sequence length="140" mass="15209">MGKQSVISPITPSLQRRSGRDGGCRDTERDRETISARRSSNSSTCCPQTSPVRISICLSSQKKSCDHEAKPLTTLSPHWLSTCDSEGAAKSAQCPSPSTVLCSVLAVRLSRMVNFPYSPNTRRFTAQQMPDFAARSLSTA</sequence>
<reference evidence="2 3" key="1">
    <citation type="journal article" date="2021" name="Sci. Rep.">
        <title>Chromosome anchoring in Senegalese sole (Solea senegalensis) reveals sex-associated markers and genome rearrangements in flatfish.</title>
        <authorList>
            <person name="Guerrero-Cozar I."/>
            <person name="Gomez-Garrido J."/>
            <person name="Berbel C."/>
            <person name="Martinez-Blanch J.F."/>
            <person name="Alioto T."/>
            <person name="Claros M.G."/>
            <person name="Gagnaire P.A."/>
            <person name="Manchado M."/>
        </authorList>
    </citation>
    <scope>NUCLEOTIDE SEQUENCE [LARGE SCALE GENOMIC DNA]</scope>
    <source>
        <strain evidence="2">Sse05_10M</strain>
    </source>
</reference>
<proteinExistence type="predicted"/>
<protein>
    <submittedName>
        <fullName evidence="2">Uncharacterized protein</fullName>
    </submittedName>
</protein>
<evidence type="ECO:0000313" key="2">
    <source>
        <dbReference type="EMBL" id="KAG7512696.1"/>
    </source>
</evidence>
<feature type="compositionally biased region" description="Polar residues" evidence="1">
    <location>
        <begin position="1"/>
        <end position="16"/>
    </location>
</feature>
<dbReference type="Proteomes" id="UP000693946">
    <property type="component" value="Linkage Group LG15"/>
</dbReference>
<feature type="compositionally biased region" description="Basic and acidic residues" evidence="1">
    <location>
        <begin position="18"/>
        <end position="35"/>
    </location>
</feature>
<dbReference type="EMBL" id="JAGKHQ010000007">
    <property type="protein sequence ID" value="KAG7512696.1"/>
    <property type="molecule type" value="Genomic_DNA"/>
</dbReference>
<comment type="caution">
    <text evidence="2">The sequence shown here is derived from an EMBL/GenBank/DDBJ whole genome shotgun (WGS) entry which is preliminary data.</text>
</comment>